<gene>
    <name evidence="1" type="ORF">EYF80_057605</name>
</gene>
<proteinExistence type="predicted"/>
<keyword evidence="2" id="KW-1185">Reference proteome</keyword>
<name>A0A4Z2ETJ9_9TELE</name>
<comment type="caution">
    <text evidence="1">The sequence shown here is derived from an EMBL/GenBank/DDBJ whole genome shotgun (WGS) entry which is preliminary data.</text>
</comment>
<dbReference type="AlphaFoldDB" id="A0A4Z2ETJ9"/>
<evidence type="ECO:0000313" key="1">
    <source>
        <dbReference type="EMBL" id="TNN32236.1"/>
    </source>
</evidence>
<evidence type="ECO:0000313" key="2">
    <source>
        <dbReference type="Proteomes" id="UP000314294"/>
    </source>
</evidence>
<sequence length="88" mass="9412">MEQGVLIPDERLATPLEVRGVSVRQSAAHPPANAGRMVKSWSSTLSRFSVFVLRALVTSGGFFTKELEGSRAALESSSPRRIPIGSDG</sequence>
<protein>
    <submittedName>
        <fullName evidence="1">Uncharacterized protein</fullName>
    </submittedName>
</protein>
<dbReference type="Proteomes" id="UP000314294">
    <property type="component" value="Unassembled WGS sequence"/>
</dbReference>
<reference evidence="1 2" key="1">
    <citation type="submission" date="2019-03" db="EMBL/GenBank/DDBJ databases">
        <title>First draft genome of Liparis tanakae, snailfish: a comprehensive survey of snailfish specific genes.</title>
        <authorList>
            <person name="Kim W."/>
            <person name="Song I."/>
            <person name="Jeong J.-H."/>
            <person name="Kim D."/>
            <person name="Kim S."/>
            <person name="Ryu S."/>
            <person name="Song J.Y."/>
            <person name="Lee S.K."/>
        </authorList>
    </citation>
    <scope>NUCLEOTIDE SEQUENCE [LARGE SCALE GENOMIC DNA]</scope>
    <source>
        <tissue evidence="1">Muscle</tissue>
    </source>
</reference>
<accession>A0A4Z2ETJ9</accession>
<organism evidence="1 2">
    <name type="scientific">Liparis tanakae</name>
    <name type="common">Tanaka's snailfish</name>
    <dbReference type="NCBI Taxonomy" id="230148"/>
    <lineage>
        <taxon>Eukaryota</taxon>
        <taxon>Metazoa</taxon>
        <taxon>Chordata</taxon>
        <taxon>Craniata</taxon>
        <taxon>Vertebrata</taxon>
        <taxon>Euteleostomi</taxon>
        <taxon>Actinopterygii</taxon>
        <taxon>Neopterygii</taxon>
        <taxon>Teleostei</taxon>
        <taxon>Neoteleostei</taxon>
        <taxon>Acanthomorphata</taxon>
        <taxon>Eupercaria</taxon>
        <taxon>Perciformes</taxon>
        <taxon>Cottioidei</taxon>
        <taxon>Cottales</taxon>
        <taxon>Liparidae</taxon>
        <taxon>Liparis</taxon>
    </lineage>
</organism>
<dbReference type="EMBL" id="SRLO01002827">
    <property type="protein sequence ID" value="TNN32236.1"/>
    <property type="molecule type" value="Genomic_DNA"/>
</dbReference>